<name>A0A975JG39_9RHOB</name>
<gene>
    <name evidence="2" type="ORF">KDD17_07805</name>
</gene>
<keyword evidence="3" id="KW-1185">Reference proteome</keyword>
<feature type="signal peptide" evidence="1">
    <location>
        <begin position="1"/>
        <end position="27"/>
    </location>
</feature>
<dbReference type="PANTHER" id="PTHR37953">
    <property type="entry name" value="UPF0127 PROTEIN MJ1496"/>
    <property type="match status" value="1"/>
</dbReference>
<dbReference type="RefSeq" id="WP_212706021.1">
    <property type="nucleotide sequence ID" value="NZ_CP073581.1"/>
</dbReference>
<evidence type="ECO:0000256" key="1">
    <source>
        <dbReference type="SAM" id="SignalP"/>
    </source>
</evidence>
<reference evidence="2" key="1">
    <citation type="submission" date="2021-04" db="EMBL/GenBank/DDBJ databases">
        <title>Complete genome sequence for Sulfitobacter sp. strain JK7-1.</title>
        <authorList>
            <person name="Park S.-J."/>
        </authorList>
    </citation>
    <scope>NUCLEOTIDE SEQUENCE</scope>
    <source>
        <strain evidence="2">JK7-1</strain>
    </source>
</reference>
<proteinExistence type="predicted"/>
<protein>
    <submittedName>
        <fullName evidence="2">DUF192 domain-containing protein</fullName>
    </submittedName>
</protein>
<organism evidence="2 3">
    <name type="scientific">Sulfitobacter albidus</name>
    <dbReference type="NCBI Taxonomy" id="2829501"/>
    <lineage>
        <taxon>Bacteria</taxon>
        <taxon>Pseudomonadati</taxon>
        <taxon>Pseudomonadota</taxon>
        <taxon>Alphaproteobacteria</taxon>
        <taxon>Rhodobacterales</taxon>
        <taxon>Roseobacteraceae</taxon>
        <taxon>Sulfitobacter</taxon>
    </lineage>
</organism>
<evidence type="ECO:0000313" key="2">
    <source>
        <dbReference type="EMBL" id="QUJ77828.1"/>
    </source>
</evidence>
<sequence>MGNGHITTRRGALALGLAALLAAPVAAQRVPIPCAPERVTIRGDFGAAVFTVDVVADPASRAQGLMHVEQMSLSRGMLFIYERPERLSFWMRNTLIPLDMLFLDSDGVIRHIHENAIPLDETPISGGPDPLLGVLEINGGLAARLGISVGDRLEHGAFGPARDTWECTPA</sequence>
<dbReference type="KEGG" id="sual:KDD17_07805"/>
<feature type="chain" id="PRO_5037271379" evidence="1">
    <location>
        <begin position="28"/>
        <end position="170"/>
    </location>
</feature>
<dbReference type="EMBL" id="CP073581">
    <property type="protein sequence ID" value="QUJ77828.1"/>
    <property type="molecule type" value="Genomic_DNA"/>
</dbReference>
<dbReference type="Proteomes" id="UP000683291">
    <property type="component" value="Chromosome 1"/>
</dbReference>
<dbReference type="InterPro" id="IPR003795">
    <property type="entry name" value="DUF192"/>
</dbReference>
<evidence type="ECO:0000313" key="3">
    <source>
        <dbReference type="Proteomes" id="UP000683291"/>
    </source>
</evidence>
<dbReference type="Gene3D" id="2.60.120.1140">
    <property type="entry name" value="Protein of unknown function DUF192"/>
    <property type="match status" value="1"/>
</dbReference>
<dbReference type="AlphaFoldDB" id="A0A975JG39"/>
<dbReference type="PANTHER" id="PTHR37953:SF1">
    <property type="entry name" value="UPF0127 PROTEIN MJ1496"/>
    <property type="match status" value="1"/>
</dbReference>
<accession>A0A975JG39</accession>
<dbReference type="Pfam" id="PF02643">
    <property type="entry name" value="DUF192"/>
    <property type="match status" value="1"/>
</dbReference>
<keyword evidence="1" id="KW-0732">Signal</keyword>
<dbReference type="InterPro" id="IPR038695">
    <property type="entry name" value="Saro_0823-like_sf"/>
</dbReference>